<sequence length="1259" mass="140774">MVDEAITSDKITVDDPLKSDIATLFDSRKNVGVKTIQDIHLKGEVNTDDAFAKFNELLNKSELSKQGILDALNEMNNLDGGMLWHTSRSGLTSPAKPTKEVIESMASHLFARIQYNRILALTVDPDDNYLKEQLEARKTEVLEILRNKNTAEEITTLFEAVKDQDKDKENIQEAMKDLGLEHGNDAKVKELFAEIQYNRIYKLAVADSKLKAQLDDSVNEVIEQLEGLTEVGEVTDLFNDVQDPNKSKAEIKTAMQELGLDDEDAKVKALFAENQYNRILEAVKTTNPILYAQLKDEREAVITALATPDDVDTVDKVTALLDAVKKPDTDKPGIKTAMEKLGLKHDDPAKLNELFAENQYFRILGEVQANNPKLHEQLQEKPEDVKKALAGAVDLAAVKLLVDAVQKKDKDKASIQKAMEALGLQHNENTKVKELFAENQYARILEEALANSPTLHKHLENKKTDVIVALSNANIEDLAGVNKLVEAVKNPAIDKPGIKTAMKELGLGEDDEIANELFAEAQHARILELAKDDVELKNQLTNKKTDVLNKLKEMTKVEDITALLNKLKDPATTKTQTLERMEELGLGNDEEDAKKLFAENQYKLLLENVQESNPKLYAELKAKPEDVIRALVRADKEDSAGVKLLVDAATKTDSDRLTIRSAIGALGLDPNKDKQIFAENQYSRILEMVKDSNPKLHAQLKNKRDDVIQALVDADVADLAGVNQLIEAVKDPAKDKDDVEEAMEELGLGNDEAKVKELFGENQYNKLATQMEAHKDTNPKLYDYYKDPVKRVELIKELGGKDSLESDTLDKIVQILLSEPGKRIEQQKEFSKSIEKHAQKLKPIDALDEVIHLHNPAFQAKARKDPEGMKKKYESSSQECAVMISRLEMQLKELEAVKEALQNKKLKPEDLGSTPFFGNSPAMDVLNGITEKRLKDQLDFYKQVQDKIDNHILIAIDEAVKGSKKYIYDPNSVSSRNVSREDLKQHRVGFDRKPGTNNVNVTTPPDATSSIMDFILEDEKPTKDQVRCFDVAFTHEKDTGEKVGTAARFTYDPNPPGVSGSSMLIGKEVSKSTPSKFEILQFPRDPDNKLTPDELRKAQIEFSMTMAVQILATLDKPPTKDKPLCINGFSGKQDEVAYLWTALAILGEKNPKMQFSPDALVVRGNSGFNPNAQRGRLYGFANTSIKATVFDAHSALIDNKRQDLAKLTTKRFDTKPINKVEEGTEEATKEYKDKLKTGKVKTEIENAEQKVEEDKSLKI</sequence>
<keyword evidence="2" id="KW-1185">Reference proteome</keyword>
<reference evidence="1 2" key="1">
    <citation type="submission" date="2015-11" db="EMBL/GenBank/DDBJ databases">
        <title>Genomic analysis of 38 Legionella species identifies large and diverse effector repertoires.</title>
        <authorList>
            <person name="Burstein D."/>
            <person name="Amaro F."/>
            <person name="Zusman T."/>
            <person name="Lifshitz Z."/>
            <person name="Cohen O."/>
            <person name="Gilbert J.A."/>
            <person name="Pupko T."/>
            <person name="Shuman H.A."/>
            <person name="Segal G."/>
        </authorList>
    </citation>
    <scope>NUCLEOTIDE SEQUENCE [LARGE SCALE GENOMIC DNA]</scope>
    <source>
        <strain evidence="1 2">SC-63-C7</strain>
    </source>
</reference>
<comment type="caution">
    <text evidence="1">The sequence shown here is derived from an EMBL/GenBank/DDBJ whole genome shotgun (WGS) entry which is preliminary data.</text>
</comment>
<dbReference type="EMBL" id="LNYU01000032">
    <property type="protein sequence ID" value="KTD63012.1"/>
    <property type="molecule type" value="Genomic_DNA"/>
</dbReference>
<evidence type="ECO:0000313" key="1">
    <source>
        <dbReference type="EMBL" id="KTD63012.1"/>
    </source>
</evidence>
<name>A0A0W0Z1I3_9GAMM</name>
<organism evidence="1 2">
    <name type="scientific">Legionella santicrucis</name>
    <dbReference type="NCBI Taxonomy" id="45074"/>
    <lineage>
        <taxon>Bacteria</taxon>
        <taxon>Pseudomonadati</taxon>
        <taxon>Pseudomonadota</taxon>
        <taxon>Gammaproteobacteria</taxon>
        <taxon>Legionellales</taxon>
        <taxon>Legionellaceae</taxon>
        <taxon>Legionella</taxon>
    </lineage>
</organism>
<dbReference type="Proteomes" id="UP000054703">
    <property type="component" value="Unassembled WGS sequence"/>
</dbReference>
<protein>
    <submittedName>
        <fullName evidence="1">Interaptin</fullName>
    </submittedName>
</protein>
<dbReference type="PATRIC" id="fig|45074.5.peg.1774"/>
<gene>
    <name evidence="1" type="ORF">Lsan_1672</name>
</gene>
<evidence type="ECO:0000313" key="2">
    <source>
        <dbReference type="Proteomes" id="UP000054703"/>
    </source>
</evidence>
<proteinExistence type="predicted"/>
<dbReference type="STRING" id="45074.Lsan_1672"/>
<dbReference type="AlphaFoldDB" id="A0A0W0Z1I3"/>
<accession>A0A0W0Z1I3</accession>